<evidence type="ECO:0000313" key="2">
    <source>
        <dbReference type="EMBL" id="OKS87119.1"/>
    </source>
</evidence>
<dbReference type="RefSeq" id="WP_074489781.1">
    <property type="nucleotide sequence ID" value="NZ_FPAM01000005.1"/>
</dbReference>
<name>A0A1Q5ZZE6_9SPHI</name>
<keyword evidence="1" id="KW-1133">Transmembrane helix</keyword>
<feature type="transmembrane region" description="Helical" evidence="1">
    <location>
        <begin position="104"/>
        <end position="122"/>
    </location>
</feature>
<dbReference type="EMBL" id="MPPL01000001">
    <property type="protein sequence ID" value="OKS87119.1"/>
    <property type="molecule type" value="Genomic_DNA"/>
</dbReference>
<keyword evidence="1" id="KW-0472">Membrane</keyword>
<comment type="caution">
    <text evidence="2">The sequence shown here is derived from an EMBL/GenBank/DDBJ whole genome shotgun (WGS) entry which is preliminary data.</text>
</comment>
<keyword evidence="3" id="KW-1185">Reference proteome</keyword>
<sequence>MTAKYLLQLLFKALAFSFALSLILGSIYYIVTFKTGNYVQAMPSIVSGSLLLNTILTMMAFATMLLMHKSIYVNLFLRLLVFFGGTVAFMAYVFIHQMSESNKVFYASCGISFFVVQVILYYRMVKAYPTMKMG</sequence>
<accession>A0A1Q5ZZE6</accession>
<dbReference type="Proteomes" id="UP000186720">
    <property type="component" value="Unassembled WGS sequence"/>
</dbReference>
<evidence type="ECO:0000256" key="1">
    <source>
        <dbReference type="SAM" id="Phobius"/>
    </source>
</evidence>
<organism evidence="2 3">
    <name type="scientific">Mucilaginibacter polytrichastri</name>
    <dbReference type="NCBI Taxonomy" id="1302689"/>
    <lineage>
        <taxon>Bacteria</taxon>
        <taxon>Pseudomonadati</taxon>
        <taxon>Bacteroidota</taxon>
        <taxon>Sphingobacteriia</taxon>
        <taxon>Sphingobacteriales</taxon>
        <taxon>Sphingobacteriaceae</taxon>
        <taxon>Mucilaginibacter</taxon>
    </lineage>
</organism>
<feature type="transmembrane region" description="Helical" evidence="1">
    <location>
        <begin position="79"/>
        <end position="98"/>
    </location>
</feature>
<reference evidence="2 3" key="1">
    <citation type="submission" date="2016-11" db="EMBL/GenBank/DDBJ databases">
        <title>Whole Genome Sequencing of Mucilaginibacter polytrichastri RG4-7(T) isolated from the moss sample.</title>
        <authorList>
            <person name="Li Y."/>
        </authorList>
    </citation>
    <scope>NUCLEOTIDE SEQUENCE [LARGE SCALE GENOMIC DNA]</scope>
    <source>
        <strain evidence="2 3">RG4-7</strain>
    </source>
</reference>
<gene>
    <name evidence="2" type="ORF">RG47T_2578</name>
</gene>
<dbReference type="STRING" id="1302689.RG47T_2578"/>
<evidence type="ECO:0000313" key="3">
    <source>
        <dbReference type="Proteomes" id="UP000186720"/>
    </source>
</evidence>
<protein>
    <submittedName>
        <fullName evidence="2">Uncharacterized protein</fullName>
    </submittedName>
</protein>
<proteinExistence type="predicted"/>
<feature type="transmembrane region" description="Helical" evidence="1">
    <location>
        <begin position="9"/>
        <end position="30"/>
    </location>
</feature>
<feature type="transmembrane region" description="Helical" evidence="1">
    <location>
        <begin position="50"/>
        <end position="67"/>
    </location>
</feature>
<dbReference type="AlphaFoldDB" id="A0A1Q5ZZE6"/>
<keyword evidence="1" id="KW-0812">Transmembrane</keyword>